<sequence>MKNVVTPDGRAEIEKAWVGEFWPLLEIVSREFERHGFHLAPHHHRIEVVRDMEEIVRDSHDNLPVEFFLEDFQEKILNHPLVIQTLVASA</sequence>
<dbReference type="Proteomes" id="UP000177140">
    <property type="component" value="Unassembled WGS sequence"/>
</dbReference>
<name>A0A1G2QR36_9BACT</name>
<evidence type="ECO:0000313" key="1">
    <source>
        <dbReference type="EMBL" id="OHA62609.1"/>
    </source>
</evidence>
<gene>
    <name evidence="1" type="ORF">A2556_02855</name>
</gene>
<proteinExistence type="predicted"/>
<comment type="caution">
    <text evidence="1">The sequence shown here is derived from an EMBL/GenBank/DDBJ whole genome shotgun (WGS) entry which is preliminary data.</text>
</comment>
<evidence type="ECO:0000313" key="2">
    <source>
        <dbReference type="Proteomes" id="UP000177140"/>
    </source>
</evidence>
<protein>
    <submittedName>
        <fullName evidence="1">Uncharacterized protein</fullName>
    </submittedName>
</protein>
<organism evidence="1 2">
    <name type="scientific">Candidatus Vogelbacteria bacterium RIFOXYD2_FULL_44_9</name>
    <dbReference type="NCBI Taxonomy" id="1802441"/>
    <lineage>
        <taxon>Bacteria</taxon>
        <taxon>Candidatus Vogeliibacteriota</taxon>
    </lineage>
</organism>
<dbReference type="AlphaFoldDB" id="A0A1G2QR36"/>
<dbReference type="EMBL" id="MHTM01000008">
    <property type="protein sequence ID" value="OHA62609.1"/>
    <property type="molecule type" value="Genomic_DNA"/>
</dbReference>
<reference evidence="1 2" key="1">
    <citation type="journal article" date="2016" name="Nat. Commun.">
        <title>Thousands of microbial genomes shed light on interconnected biogeochemical processes in an aquifer system.</title>
        <authorList>
            <person name="Anantharaman K."/>
            <person name="Brown C.T."/>
            <person name="Hug L.A."/>
            <person name="Sharon I."/>
            <person name="Castelle C.J."/>
            <person name="Probst A.J."/>
            <person name="Thomas B.C."/>
            <person name="Singh A."/>
            <person name="Wilkins M.J."/>
            <person name="Karaoz U."/>
            <person name="Brodie E.L."/>
            <person name="Williams K.H."/>
            <person name="Hubbard S.S."/>
            <person name="Banfield J.F."/>
        </authorList>
    </citation>
    <scope>NUCLEOTIDE SEQUENCE [LARGE SCALE GENOMIC DNA]</scope>
</reference>
<accession>A0A1G2QR36</accession>